<keyword evidence="3" id="KW-1133">Transmembrane helix</keyword>
<dbReference type="InterPro" id="IPR029000">
    <property type="entry name" value="Cyclophilin-like_dom_sf"/>
</dbReference>
<accession>A0ABN2CFA1</accession>
<keyword evidence="3" id="KW-0472">Membrane</keyword>
<feature type="compositionally biased region" description="Low complexity" evidence="2">
    <location>
        <begin position="61"/>
        <end position="83"/>
    </location>
</feature>
<proteinExistence type="predicted"/>
<evidence type="ECO:0000256" key="1">
    <source>
        <dbReference type="ARBA" id="ARBA00002388"/>
    </source>
</evidence>
<dbReference type="Proteomes" id="UP001500393">
    <property type="component" value="Unassembled WGS sequence"/>
</dbReference>
<keyword evidence="5" id="KW-0413">Isomerase</keyword>
<dbReference type="InterPro" id="IPR002130">
    <property type="entry name" value="Cyclophilin-type_PPIase_dom"/>
</dbReference>
<evidence type="ECO:0000313" key="6">
    <source>
        <dbReference type="Proteomes" id="UP001500393"/>
    </source>
</evidence>
<feature type="region of interest" description="Disordered" evidence="2">
    <location>
        <begin position="58"/>
        <end position="90"/>
    </location>
</feature>
<sequence>MSKKTHQHQLAQRKAQRLAERQAEQARQRKMLVITITAIVSVVAVIAGVFVLAANSGDNETPAAADTPSASAPTGAPSTAGPDNKPKSIPTALAAAPKRPKPLAAEVDCAYNKSAEPASKKAEAPKNGKTKASGTSPVTLNTSVGDLHLTLDSALAPCTVKSFLSLVGQKYFDNTTCHRLTVGEGLQVLQCGDPTTDPARQGSGGPGYSFADEVYPELKYGRGILAMANSGPNTNGSQFFIVYGDASGLTPAYTAFGTIDKAGLEVLDLVAKAGVIPQPGGGPTDGRPATPVQIKTATAAG</sequence>
<feature type="compositionally biased region" description="Polar residues" evidence="2">
    <location>
        <begin position="130"/>
        <end position="140"/>
    </location>
</feature>
<dbReference type="PANTHER" id="PTHR45625">
    <property type="entry name" value="PEPTIDYL-PROLYL CIS-TRANS ISOMERASE-RELATED"/>
    <property type="match status" value="1"/>
</dbReference>
<dbReference type="Gene3D" id="2.40.100.10">
    <property type="entry name" value="Cyclophilin-like"/>
    <property type="match status" value="1"/>
</dbReference>
<comment type="function">
    <text evidence="1">PPIases accelerate the folding of proteins. It catalyzes the cis-trans isomerization of proline imidic peptide bonds in oligopeptides.</text>
</comment>
<keyword evidence="6" id="KW-1185">Reference proteome</keyword>
<feature type="region of interest" description="Disordered" evidence="2">
    <location>
        <begin position="115"/>
        <end position="140"/>
    </location>
</feature>
<dbReference type="Pfam" id="PF00160">
    <property type="entry name" value="Pro_isomerase"/>
    <property type="match status" value="1"/>
</dbReference>
<dbReference type="GO" id="GO:0016853">
    <property type="term" value="F:isomerase activity"/>
    <property type="evidence" value="ECO:0007669"/>
    <property type="project" value="UniProtKB-KW"/>
</dbReference>
<gene>
    <name evidence="5" type="ORF">GCM10009789_07780</name>
</gene>
<dbReference type="PROSITE" id="PS50072">
    <property type="entry name" value="CSA_PPIASE_2"/>
    <property type="match status" value="1"/>
</dbReference>
<evidence type="ECO:0000256" key="3">
    <source>
        <dbReference type="SAM" id="Phobius"/>
    </source>
</evidence>
<comment type="caution">
    <text evidence="5">The sequence shown here is derived from an EMBL/GenBank/DDBJ whole genome shotgun (WGS) entry which is preliminary data.</text>
</comment>
<organism evidence="5 6">
    <name type="scientific">Kribbella sancticallisti</name>
    <dbReference type="NCBI Taxonomy" id="460087"/>
    <lineage>
        <taxon>Bacteria</taxon>
        <taxon>Bacillati</taxon>
        <taxon>Actinomycetota</taxon>
        <taxon>Actinomycetes</taxon>
        <taxon>Propionibacteriales</taxon>
        <taxon>Kribbellaceae</taxon>
        <taxon>Kribbella</taxon>
    </lineage>
</organism>
<evidence type="ECO:0000313" key="5">
    <source>
        <dbReference type="EMBL" id="GAA1556864.1"/>
    </source>
</evidence>
<feature type="transmembrane region" description="Helical" evidence="3">
    <location>
        <begin position="31"/>
        <end position="53"/>
    </location>
</feature>
<protein>
    <submittedName>
        <fullName evidence="5">Peptidylprolyl isomerase</fullName>
    </submittedName>
</protein>
<feature type="region of interest" description="Disordered" evidence="2">
    <location>
        <begin position="1"/>
        <end position="22"/>
    </location>
</feature>
<dbReference type="InterPro" id="IPR044666">
    <property type="entry name" value="Cyclophilin_A-like"/>
</dbReference>
<dbReference type="PANTHER" id="PTHR45625:SF3">
    <property type="entry name" value="PEPTIDYL-PROLYL CIS-TRANS ISOMERASE B-RELATED"/>
    <property type="match status" value="1"/>
</dbReference>
<feature type="domain" description="PPIase cyclophilin-type" evidence="4">
    <location>
        <begin position="134"/>
        <end position="299"/>
    </location>
</feature>
<name>A0ABN2CFA1_9ACTN</name>
<dbReference type="PRINTS" id="PR00153">
    <property type="entry name" value="CSAPPISMRASE"/>
</dbReference>
<dbReference type="SUPFAM" id="SSF50891">
    <property type="entry name" value="Cyclophilin-like"/>
    <property type="match status" value="1"/>
</dbReference>
<reference evidence="5 6" key="1">
    <citation type="journal article" date="2019" name="Int. J. Syst. Evol. Microbiol.">
        <title>The Global Catalogue of Microorganisms (GCM) 10K type strain sequencing project: providing services to taxonomists for standard genome sequencing and annotation.</title>
        <authorList>
            <consortium name="The Broad Institute Genomics Platform"/>
            <consortium name="The Broad Institute Genome Sequencing Center for Infectious Disease"/>
            <person name="Wu L."/>
            <person name="Ma J."/>
        </authorList>
    </citation>
    <scope>NUCLEOTIDE SEQUENCE [LARGE SCALE GENOMIC DNA]</scope>
    <source>
        <strain evidence="5 6">JCM 14969</strain>
    </source>
</reference>
<dbReference type="RefSeq" id="WP_344209794.1">
    <property type="nucleotide sequence ID" value="NZ_BAAAOS010000007.1"/>
</dbReference>
<dbReference type="EMBL" id="BAAAOS010000007">
    <property type="protein sequence ID" value="GAA1556864.1"/>
    <property type="molecule type" value="Genomic_DNA"/>
</dbReference>
<keyword evidence="3" id="KW-0812">Transmembrane</keyword>
<evidence type="ECO:0000259" key="4">
    <source>
        <dbReference type="PROSITE" id="PS50072"/>
    </source>
</evidence>
<evidence type="ECO:0000256" key="2">
    <source>
        <dbReference type="SAM" id="MobiDB-lite"/>
    </source>
</evidence>
<dbReference type="CDD" id="cd00317">
    <property type="entry name" value="cyclophilin"/>
    <property type="match status" value="1"/>
</dbReference>